<name>U7D7V0_9BACT</name>
<comment type="caution">
    <text evidence="1">The sequence shown here is derived from an EMBL/GenBank/DDBJ whole genome shotgun (WGS) entry which is preliminary data.</text>
</comment>
<dbReference type="eggNOG" id="COG2849">
    <property type="taxonomic scope" value="Bacteria"/>
</dbReference>
<protein>
    <recommendedName>
        <fullName evidence="3">MORN repeat-containing protein</fullName>
    </recommendedName>
</protein>
<dbReference type="STRING" id="1313304.CALK_0523"/>
<dbReference type="SUPFAM" id="SSF82185">
    <property type="entry name" value="Histone H3 K4-specific methyltransferase SET7/9 N-terminal domain"/>
    <property type="match status" value="1"/>
</dbReference>
<dbReference type="PROSITE" id="PS51257">
    <property type="entry name" value="PROKAR_LIPOPROTEIN"/>
    <property type="match status" value="1"/>
</dbReference>
<dbReference type="Proteomes" id="UP000017148">
    <property type="component" value="Unassembled WGS sequence"/>
</dbReference>
<gene>
    <name evidence="1" type="ORF">CALK_0523</name>
</gene>
<organism evidence="1 2">
    <name type="scientific">Chitinivibrio alkaliphilus ACht1</name>
    <dbReference type="NCBI Taxonomy" id="1313304"/>
    <lineage>
        <taxon>Bacteria</taxon>
        <taxon>Pseudomonadati</taxon>
        <taxon>Fibrobacterota</taxon>
        <taxon>Chitinivibrionia</taxon>
        <taxon>Chitinivibrionales</taxon>
        <taxon>Chitinivibrionaceae</taxon>
        <taxon>Chitinivibrio</taxon>
    </lineage>
</organism>
<accession>U7D7V0</accession>
<dbReference type="OrthoDB" id="1467310at2"/>
<dbReference type="Gene3D" id="2.20.110.10">
    <property type="entry name" value="Histone H3 K4-specific methyltransferase SET7/9 N-terminal domain"/>
    <property type="match status" value="1"/>
</dbReference>
<keyword evidence="2" id="KW-1185">Reference proteome</keyword>
<evidence type="ECO:0000313" key="2">
    <source>
        <dbReference type="Proteomes" id="UP000017148"/>
    </source>
</evidence>
<dbReference type="AlphaFoldDB" id="U7D7V0"/>
<sequence length="131" mass="14790">MKSVTVIFCLALLLFSCGEDPRDSLSYDDRGMREVAAQDLELRDSLQYVRGEDSPFTGVAVEFYESGAEKVRADVVEGVYHGRTVSFYEEGGVELEGTMKNGEIHGEVVVYFEEGYVRDRLLYEQGELVDR</sequence>
<evidence type="ECO:0000313" key="1">
    <source>
        <dbReference type="EMBL" id="ERP39030.1"/>
    </source>
</evidence>
<evidence type="ECO:0008006" key="3">
    <source>
        <dbReference type="Google" id="ProtNLM"/>
    </source>
</evidence>
<proteinExistence type="predicted"/>
<dbReference type="EMBL" id="ASJR01000003">
    <property type="protein sequence ID" value="ERP39030.1"/>
    <property type="molecule type" value="Genomic_DNA"/>
</dbReference>
<dbReference type="RefSeq" id="WP_022636058.1">
    <property type="nucleotide sequence ID" value="NZ_ASJR01000003.1"/>
</dbReference>
<reference evidence="1 2" key="1">
    <citation type="journal article" date="2013" name="Environ. Microbiol.">
        <title>Genome analysis of Chitinivibrio alkaliphilus gen. nov., sp. nov., a novel extremely haloalkaliphilic anaerobic chitinolytic bacterium from the candidate phylum Termite Group 3.</title>
        <authorList>
            <person name="Sorokin D.Y."/>
            <person name="Gumerov V.M."/>
            <person name="Rakitin A.L."/>
            <person name="Beletsky A.V."/>
            <person name="Damste J.S."/>
            <person name="Muyzer G."/>
            <person name="Mardanov A.V."/>
            <person name="Ravin N.V."/>
        </authorList>
    </citation>
    <scope>NUCLEOTIDE SEQUENCE [LARGE SCALE GENOMIC DNA]</scope>
    <source>
        <strain evidence="1 2">ACht1</strain>
    </source>
</reference>